<dbReference type="RefSeq" id="WP_123390428.1">
    <property type="nucleotide sequence ID" value="NZ_RKHO01000001.1"/>
</dbReference>
<gene>
    <name evidence="2" type="ORF">EDD33_1935</name>
</gene>
<dbReference type="OrthoDB" id="3696289at2"/>
<evidence type="ECO:0000313" key="2">
    <source>
        <dbReference type="EMBL" id="ROR91074.1"/>
    </source>
</evidence>
<name>A0A3N2CV23_9ACTN</name>
<evidence type="ECO:0000259" key="1">
    <source>
        <dbReference type="Pfam" id="PF19631"/>
    </source>
</evidence>
<organism evidence="2 3">
    <name type="scientific">Nocardioides aurantiacus</name>
    <dbReference type="NCBI Taxonomy" id="86796"/>
    <lineage>
        <taxon>Bacteria</taxon>
        <taxon>Bacillati</taxon>
        <taxon>Actinomycetota</taxon>
        <taxon>Actinomycetes</taxon>
        <taxon>Propionibacteriales</taxon>
        <taxon>Nocardioidaceae</taxon>
        <taxon>Nocardioides</taxon>
    </lineage>
</organism>
<keyword evidence="3" id="KW-1185">Reference proteome</keyword>
<sequence length="100" mass="10719">MTVENDEERRLGLAESIESLRRELAEAIAVGAERDLQFEVGEIQLQLTLTAERSKEGSGGVKFWVVDARGGLSATDTVTHTLTVPLTPRPKGGGATLTGR</sequence>
<feature type="domain" description="Trypsin-co-occurring" evidence="1">
    <location>
        <begin position="12"/>
        <end position="88"/>
    </location>
</feature>
<dbReference type="Proteomes" id="UP000281738">
    <property type="component" value="Unassembled WGS sequence"/>
</dbReference>
<protein>
    <recommendedName>
        <fullName evidence="1">Trypsin-co-occurring domain-containing protein</fullName>
    </recommendedName>
</protein>
<evidence type="ECO:0000313" key="3">
    <source>
        <dbReference type="Proteomes" id="UP000281738"/>
    </source>
</evidence>
<comment type="caution">
    <text evidence="2">The sequence shown here is derived from an EMBL/GenBank/DDBJ whole genome shotgun (WGS) entry which is preliminary data.</text>
</comment>
<dbReference type="Pfam" id="PF19631">
    <property type="entry name" value="Trypco2"/>
    <property type="match status" value="1"/>
</dbReference>
<proteinExistence type="predicted"/>
<dbReference type="EMBL" id="RKHO01000001">
    <property type="protein sequence ID" value="ROR91074.1"/>
    <property type="molecule type" value="Genomic_DNA"/>
</dbReference>
<dbReference type="InterPro" id="IPR045608">
    <property type="entry name" value="Trypco2"/>
</dbReference>
<dbReference type="AlphaFoldDB" id="A0A3N2CV23"/>
<accession>A0A3N2CV23</accession>
<reference evidence="2 3" key="1">
    <citation type="submission" date="2018-11" db="EMBL/GenBank/DDBJ databases">
        <title>Sequencing the genomes of 1000 actinobacteria strains.</title>
        <authorList>
            <person name="Klenk H.-P."/>
        </authorList>
    </citation>
    <scope>NUCLEOTIDE SEQUENCE [LARGE SCALE GENOMIC DNA]</scope>
    <source>
        <strain evidence="2 3">DSM 12652</strain>
    </source>
</reference>